<evidence type="ECO:0000256" key="2">
    <source>
        <dbReference type="ARBA" id="ARBA00012755"/>
    </source>
</evidence>
<comment type="catalytic activity">
    <reaction evidence="1">
        <text>Hydrolysis of terminal, non-reducing alpha-D-galactose residues in alpha-D-galactosides, including galactose oligosaccharides, galactomannans and galactolipids.</text>
        <dbReference type="EC" id="3.2.1.22"/>
    </reaction>
</comment>
<evidence type="ECO:0000313" key="5">
    <source>
        <dbReference type="EMBL" id="KKY21691.1"/>
    </source>
</evidence>
<dbReference type="PANTHER" id="PTHR35273">
    <property type="entry name" value="ALPHA-1,4 POLYGALACTOSAMINIDASE, PUTATIVE (AFU_ORTHOLOGUE AFUA_3G07890)-RELATED"/>
    <property type="match status" value="1"/>
</dbReference>
<dbReference type="EMBL" id="LCWF01000082">
    <property type="protein sequence ID" value="KKY21691.1"/>
    <property type="molecule type" value="Genomic_DNA"/>
</dbReference>
<dbReference type="OrthoDB" id="2108802at2759"/>
<dbReference type="AlphaFoldDB" id="A0A0G2EHI8"/>
<evidence type="ECO:0000259" key="4">
    <source>
        <dbReference type="Pfam" id="PF03537"/>
    </source>
</evidence>
<evidence type="ECO:0000313" key="6">
    <source>
        <dbReference type="Proteomes" id="UP000053317"/>
    </source>
</evidence>
<gene>
    <name evidence="5" type="ORF">UCRPC4_g03458</name>
</gene>
<keyword evidence="6" id="KW-1185">Reference proteome</keyword>
<proteinExistence type="predicted"/>
<keyword evidence="3" id="KW-0472">Membrane</keyword>
<dbReference type="InterPro" id="IPR017853">
    <property type="entry name" value="GH"/>
</dbReference>
<dbReference type="Proteomes" id="UP000053317">
    <property type="component" value="Unassembled WGS sequence"/>
</dbReference>
<dbReference type="GO" id="GO:0004557">
    <property type="term" value="F:alpha-galactosidase activity"/>
    <property type="evidence" value="ECO:0007669"/>
    <property type="project" value="UniProtKB-EC"/>
</dbReference>
<protein>
    <recommendedName>
        <fullName evidence="2">alpha-galactosidase</fullName>
        <ecNumber evidence="2">3.2.1.22</ecNumber>
    </recommendedName>
</protein>
<dbReference type="SUPFAM" id="SSF51445">
    <property type="entry name" value="(Trans)glycosidases"/>
    <property type="match status" value="1"/>
</dbReference>
<comment type="caution">
    <text evidence="5">The sequence shown here is derived from an EMBL/GenBank/DDBJ whole genome shotgun (WGS) entry which is preliminary data.</text>
</comment>
<dbReference type="Pfam" id="PF03537">
    <property type="entry name" value="Glyco_hydro_114"/>
    <property type="match status" value="1"/>
</dbReference>
<accession>A0A0G2EHI8</accession>
<dbReference type="InterPro" id="IPR013785">
    <property type="entry name" value="Aldolase_TIM"/>
</dbReference>
<dbReference type="InterPro" id="IPR004352">
    <property type="entry name" value="GH114_TIM-barrel"/>
</dbReference>
<evidence type="ECO:0000256" key="1">
    <source>
        <dbReference type="ARBA" id="ARBA00001255"/>
    </source>
</evidence>
<reference evidence="5 6" key="1">
    <citation type="submission" date="2015-05" db="EMBL/GenBank/DDBJ databases">
        <title>Distinctive expansion of gene families associated with plant cell wall degradation and secondary metabolism in the genomes of grapevine trunk pathogens.</title>
        <authorList>
            <person name="Lawrence D.P."/>
            <person name="Travadon R."/>
            <person name="Rolshausen P.E."/>
            <person name="Baumgartner K."/>
        </authorList>
    </citation>
    <scope>NUCLEOTIDE SEQUENCE [LARGE SCALE GENOMIC DNA]</scope>
    <source>
        <strain evidence="5">UCRPC4</strain>
    </source>
</reference>
<dbReference type="Gene3D" id="3.20.20.70">
    <property type="entry name" value="Aldolase class I"/>
    <property type="match status" value="1"/>
</dbReference>
<sequence>MSVHVLNAELIGEKQHRKQGLRWSCSLRRKLIVGGVTLAIVAGLAIGLGVGLTVGKKSSNDGTSSAATASPTSAVDAASVPDTIWKPKNGSTWDLILEFAFNHTVPNIGVWDIDLYANDADTIQSLQSNGSKVICYFSAGSYENWRPDKDNFTTSDLGSPLDGWPGEYWLNVSSSNVRTIMLSRLDLAVVKGCNGVDPDNVDGYDNDNGLDLTEDDAIQYMEFLADAAHSRNLSIGLKNAGAIVPYIIDIMEWSVQEQCVKYDECDLYMPFIEQGKPVFHVEYPKGDDTNNNDDVSASTKELLCADSQAQGFSTILKNMLLDNWIETC</sequence>
<evidence type="ECO:0000256" key="3">
    <source>
        <dbReference type="SAM" id="Phobius"/>
    </source>
</evidence>
<dbReference type="EC" id="3.2.1.22" evidence="2"/>
<dbReference type="PANTHER" id="PTHR35273:SF2">
    <property type="entry name" value="ALPHA-GALACTOSIDASE"/>
    <property type="match status" value="1"/>
</dbReference>
<keyword evidence="3" id="KW-0812">Transmembrane</keyword>
<feature type="transmembrane region" description="Helical" evidence="3">
    <location>
        <begin position="31"/>
        <end position="54"/>
    </location>
</feature>
<feature type="domain" description="Glycoside-hydrolase family GH114 TIM-barrel" evidence="4">
    <location>
        <begin position="92"/>
        <end position="324"/>
    </location>
</feature>
<reference evidence="5 6" key="2">
    <citation type="submission" date="2015-05" db="EMBL/GenBank/DDBJ databases">
        <authorList>
            <person name="Morales-Cruz A."/>
            <person name="Amrine K.C."/>
            <person name="Cantu D."/>
        </authorList>
    </citation>
    <scope>NUCLEOTIDE SEQUENCE [LARGE SCALE GENOMIC DNA]</scope>
    <source>
        <strain evidence="5">UCRPC4</strain>
    </source>
</reference>
<organism evidence="5 6">
    <name type="scientific">Phaeomoniella chlamydospora</name>
    <name type="common">Phaeoacremonium chlamydosporum</name>
    <dbReference type="NCBI Taxonomy" id="158046"/>
    <lineage>
        <taxon>Eukaryota</taxon>
        <taxon>Fungi</taxon>
        <taxon>Dikarya</taxon>
        <taxon>Ascomycota</taxon>
        <taxon>Pezizomycotina</taxon>
        <taxon>Eurotiomycetes</taxon>
        <taxon>Chaetothyriomycetidae</taxon>
        <taxon>Phaeomoniellales</taxon>
        <taxon>Phaeomoniellaceae</taxon>
        <taxon>Phaeomoniella</taxon>
    </lineage>
</organism>
<name>A0A0G2EHI8_PHACM</name>
<keyword evidence="3" id="KW-1133">Transmembrane helix</keyword>